<evidence type="ECO:0000313" key="3">
    <source>
        <dbReference type="EMBL" id="GIF84238.1"/>
    </source>
</evidence>
<reference evidence="3 4" key="1">
    <citation type="submission" date="2021-01" db="EMBL/GenBank/DDBJ databases">
        <title>Whole genome shotgun sequence of Catellatospora bangladeshensis NBRC 107357.</title>
        <authorList>
            <person name="Komaki H."/>
            <person name="Tamura T."/>
        </authorList>
    </citation>
    <scope>NUCLEOTIDE SEQUENCE [LARGE SCALE GENOMIC DNA]</scope>
    <source>
        <strain evidence="3 4">NBRC 107357</strain>
    </source>
</reference>
<dbReference type="Proteomes" id="UP000601223">
    <property type="component" value="Unassembled WGS sequence"/>
</dbReference>
<name>A0A8J3NLN5_9ACTN</name>
<gene>
    <name evidence="3" type="ORF">Cba03nite_55870</name>
</gene>
<organism evidence="3 4">
    <name type="scientific">Catellatospora bangladeshensis</name>
    <dbReference type="NCBI Taxonomy" id="310355"/>
    <lineage>
        <taxon>Bacteria</taxon>
        <taxon>Bacillati</taxon>
        <taxon>Actinomycetota</taxon>
        <taxon>Actinomycetes</taxon>
        <taxon>Micromonosporales</taxon>
        <taxon>Micromonosporaceae</taxon>
        <taxon>Catellatospora</taxon>
    </lineage>
</organism>
<dbReference type="PANTHER" id="PTHR11487">
    <property type="entry name" value="THIOESTERASE"/>
    <property type="match status" value="1"/>
</dbReference>
<dbReference type="RefSeq" id="WP_203752217.1">
    <property type="nucleotide sequence ID" value="NZ_BONF01000034.1"/>
</dbReference>
<dbReference type="Gene3D" id="3.40.50.1820">
    <property type="entry name" value="alpha/beta hydrolase"/>
    <property type="match status" value="1"/>
</dbReference>
<proteinExistence type="inferred from homology"/>
<dbReference type="InterPro" id="IPR012223">
    <property type="entry name" value="TEII"/>
</dbReference>
<dbReference type="InterPro" id="IPR001031">
    <property type="entry name" value="Thioesterase"/>
</dbReference>
<evidence type="ECO:0000259" key="2">
    <source>
        <dbReference type="Pfam" id="PF00975"/>
    </source>
</evidence>
<dbReference type="AlphaFoldDB" id="A0A8J3NLN5"/>
<accession>A0A8J3NLN5</accession>
<sequence length="246" mass="26322">MKGWLRYEPSDAPVALLCLPHAGGGAGSFSRWLGLFPPSVLPVRAQLPGREDLAALPALRTVEAAVAGLAAQLRAELDRPLALYGHSMGAIIAFELARHLTAAGTPPVHLFLSGRRAPQLPARRPQIHRLPDDEFAAALETSGGTLSGGGSRSFLRYAVPLIKADLELTEEYVFGPQPRLGCPVDAFVGTEDPVVDADEVHAWGEHTDGPFRVHTFSGDHFFHQQHRVAIAATIAEGIRARATVVS</sequence>
<comment type="caution">
    <text evidence="3">The sequence shown here is derived from an EMBL/GenBank/DDBJ whole genome shotgun (WGS) entry which is preliminary data.</text>
</comment>
<dbReference type="SUPFAM" id="SSF53474">
    <property type="entry name" value="alpha/beta-Hydrolases"/>
    <property type="match status" value="1"/>
</dbReference>
<dbReference type="PANTHER" id="PTHR11487:SF0">
    <property type="entry name" value="S-ACYL FATTY ACID SYNTHASE THIOESTERASE, MEDIUM CHAIN"/>
    <property type="match status" value="1"/>
</dbReference>
<protein>
    <submittedName>
        <fullName evidence="3">Thioesterase</fullName>
    </submittedName>
</protein>
<evidence type="ECO:0000313" key="4">
    <source>
        <dbReference type="Proteomes" id="UP000601223"/>
    </source>
</evidence>
<dbReference type="Pfam" id="PF00975">
    <property type="entry name" value="Thioesterase"/>
    <property type="match status" value="1"/>
</dbReference>
<dbReference type="EMBL" id="BONF01000034">
    <property type="protein sequence ID" value="GIF84238.1"/>
    <property type="molecule type" value="Genomic_DNA"/>
</dbReference>
<dbReference type="GO" id="GO:0008610">
    <property type="term" value="P:lipid biosynthetic process"/>
    <property type="evidence" value="ECO:0007669"/>
    <property type="project" value="TreeGrafter"/>
</dbReference>
<comment type="similarity">
    <text evidence="1">Belongs to the thioesterase family.</text>
</comment>
<keyword evidence="4" id="KW-1185">Reference proteome</keyword>
<evidence type="ECO:0000256" key="1">
    <source>
        <dbReference type="ARBA" id="ARBA00007169"/>
    </source>
</evidence>
<dbReference type="InterPro" id="IPR029058">
    <property type="entry name" value="AB_hydrolase_fold"/>
</dbReference>
<feature type="domain" description="Thioesterase" evidence="2">
    <location>
        <begin position="16"/>
        <end position="234"/>
    </location>
</feature>